<dbReference type="SUPFAM" id="SSF55804">
    <property type="entry name" value="Phoshotransferase/anion transport protein"/>
    <property type="match status" value="1"/>
</dbReference>
<dbReference type="InterPro" id="IPR051541">
    <property type="entry name" value="PTS_SugarTrans_NitroReg"/>
</dbReference>
<comment type="caution">
    <text evidence="2">The sequence shown here is derived from an EMBL/GenBank/DDBJ whole genome shotgun (WGS) entry which is preliminary data.</text>
</comment>
<dbReference type="PANTHER" id="PTHR47738:SF1">
    <property type="entry name" value="NITROGEN REGULATORY PROTEIN"/>
    <property type="match status" value="1"/>
</dbReference>
<evidence type="ECO:0000259" key="1">
    <source>
        <dbReference type="PROSITE" id="PS51094"/>
    </source>
</evidence>
<dbReference type="InterPro" id="IPR002178">
    <property type="entry name" value="PTS_EIIA_type-2_dom"/>
</dbReference>
<reference evidence="2" key="1">
    <citation type="submission" date="2023-07" db="EMBL/GenBank/DDBJ databases">
        <title>Gilvimarinus algae sp. nov., isolated from the surface of Kelp.</title>
        <authorList>
            <person name="Sun Y.Y."/>
            <person name="Gong Y."/>
            <person name="Du Z.J."/>
        </authorList>
    </citation>
    <scope>NUCLEOTIDE SEQUENCE</scope>
    <source>
        <strain evidence="2">SDUM040014</strain>
    </source>
</reference>
<dbReference type="CDD" id="cd00211">
    <property type="entry name" value="PTS_IIA_fru"/>
    <property type="match status" value="1"/>
</dbReference>
<gene>
    <name evidence="2" type="primary">ptsN</name>
    <name evidence="2" type="ORF">QWI16_11795</name>
</gene>
<feature type="domain" description="PTS EIIA type-2" evidence="1">
    <location>
        <begin position="5"/>
        <end position="149"/>
    </location>
</feature>
<dbReference type="InterPro" id="IPR006320">
    <property type="entry name" value="PTS_Nitro_regul"/>
</dbReference>
<keyword evidence="3" id="KW-1185">Reference proteome</keyword>
<proteinExistence type="predicted"/>
<dbReference type="PROSITE" id="PS51094">
    <property type="entry name" value="PTS_EIIA_TYPE_2"/>
    <property type="match status" value="1"/>
</dbReference>
<dbReference type="InterPro" id="IPR016152">
    <property type="entry name" value="PTrfase/Anion_transptr"/>
</dbReference>
<evidence type="ECO:0000313" key="2">
    <source>
        <dbReference type="EMBL" id="MDO3382851.1"/>
    </source>
</evidence>
<evidence type="ECO:0000313" key="3">
    <source>
        <dbReference type="Proteomes" id="UP001168380"/>
    </source>
</evidence>
<dbReference type="RefSeq" id="WP_302713361.1">
    <property type="nucleotide sequence ID" value="NZ_JAULRT010000059.1"/>
</dbReference>
<dbReference type="Pfam" id="PF00359">
    <property type="entry name" value="PTS_EIIA_2"/>
    <property type="match status" value="1"/>
</dbReference>
<dbReference type="Proteomes" id="UP001168380">
    <property type="component" value="Unassembled WGS sequence"/>
</dbReference>
<dbReference type="NCBIfam" id="TIGR01419">
    <property type="entry name" value="nitro_reg_IIA"/>
    <property type="match status" value="1"/>
</dbReference>
<accession>A0ABT8TFZ4</accession>
<dbReference type="Gene3D" id="3.40.930.10">
    <property type="entry name" value="Mannitol-specific EII, Chain A"/>
    <property type="match status" value="1"/>
</dbReference>
<protein>
    <submittedName>
        <fullName evidence="2">PTS IIA-like nitrogen regulatory protein PtsN</fullName>
    </submittedName>
</protein>
<organism evidence="2 3">
    <name type="scientific">Gilvimarinus algae</name>
    <dbReference type="NCBI Taxonomy" id="3058037"/>
    <lineage>
        <taxon>Bacteria</taxon>
        <taxon>Pseudomonadati</taxon>
        <taxon>Pseudomonadota</taxon>
        <taxon>Gammaproteobacteria</taxon>
        <taxon>Cellvibrionales</taxon>
        <taxon>Cellvibrionaceae</taxon>
        <taxon>Gilvimarinus</taxon>
    </lineage>
</organism>
<dbReference type="PANTHER" id="PTHR47738">
    <property type="entry name" value="PTS SYSTEM FRUCTOSE-LIKE EIIA COMPONENT-RELATED"/>
    <property type="match status" value="1"/>
</dbReference>
<sequence length="149" mass="16070">MHIEQILAPQRTLSHIEGVSKKRALEILANTIAEQEQGLDADDIFRRLIARERLGSTGIGHGVAIPHCRIPGCAATLGALITLKEPIDFDAVDGEPVDVLFAMLVPEQANDEHLQTLASLASALNDDGFRQALRSADTAAVLYQTAIDH</sequence>
<name>A0ABT8TFZ4_9GAMM</name>
<dbReference type="EMBL" id="JAULRT010000059">
    <property type="protein sequence ID" value="MDO3382851.1"/>
    <property type="molecule type" value="Genomic_DNA"/>
</dbReference>